<gene>
    <name evidence="1" type="ORF">ALE3EI_2682</name>
</gene>
<proteinExistence type="predicted"/>
<evidence type="ECO:0000313" key="2">
    <source>
        <dbReference type="Proteomes" id="UP000515514"/>
    </source>
</evidence>
<evidence type="ECO:0000313" key="1">
    <source>
        <dbReference type="EMBL" id="QNJ99209.1"/>
    </source>
</evidence>
<dbReference type="RefSeq" id="WP_186989519.1">
    <property type="nucleotide sequence ID" value="NZ_CP052909.1"/>
</dbReference>
<dbReference type="Pfam" id="PF20113">
    <property type="entry name" value="DUF6503"/>
    <property type="match status" value="1"/>
</dbReference>
<dbReference type="Proteomes" id="UP000515514">
    <property type="component" value="Chromosome"/>
</dbReference>
<dbReference type="EMBL" id="CP052909">
    <property type="protein sequence ID" value="QNJ99209.1"/>
    <property type="molecule type" value="Genomic_DNA"/>
</dbReference>
<dbReference type="InterPro" id="IPR045444">
    <property type="entry name" value="DUF6503"/>
</dbReference>
<protein>
    <recommendedName>
        <fullName evidence="3">Deoxyribose-phosphate aldolase</fullName>
    </recommendedName>
</protein>
<sequence>MKNITLLCIVLLLWACGETKQELSAEDIVDKAIEKACNGNCDFALIEFSFRDRTYVSERKGGMYRFERHTSDSIGLIKDVITNSGFERRLHGEIIELPDSISEKYANSVNSVHYFVQIPYVLNAPAAKKELLAEGMVNNQPYYKVKVYFTEEGGGKDFDDVFMYWIHKQNFTVDYFAYKYSVEGGGIRFREAYNARIIEGIRFVDYNNYKPESKDVSLEKLDSLFEKGALKLLSTIETEDITVTLGNNK</sequence>
<evidence type="ECO:0008006" key="3">
    <source>
        <dbReference type="Google" id="ProtNLM"/>
    </source>
</evidence>
<name>A0A7G8PXZ3_9FLAO</name>
<organism evidence="1 2">
    <name type="scientific">Constantimarinum furrinae</name>
    <dbReference type="NCBI Taxonomy" id="2562285"/>
    <lineage>
        <taxon>Bacteria</taxon>
        <taxon>Pseudomonadati</taxon>
        <taxon>Bacteroidota</taxon>
        <taxon>Flavobacteriia</taxon>
        <taxon>Flavobacteriales</taxon>
        <taxon>Flavobacteriaceae</taxon>
        <taxon>Altibacter/Constantimarinum group</taxon>
        <taxon>Constantimarinum</taxon>
    </lineage>
</organism>
<reference evidence="1 2" key="1">
    <citation type="submission" date="2020-04" db="EMBL/GenBank/DDBJ databases">
        <title>Genome sequence of Altibacter aquimarinus strain ALE3EI.</title>
        <authorList>
            <person name="Oh H.-M."/>
            <person name="Jang D."/>
        </authorList>
    </citation>
    <scope>NUCLEOTIDE SEQUENCE [LARGE SCALE GENOMIC DNA]</scope>
    <source>
        <strain evidence="1 2">ALE3EI</strain>
    </source>
</reference>
<keyword evidence="2" id="KW-1185">Reference proteome</keyword>
<accession>A0A7G8PXZ3</accession>
<dbReference type="AlphaFoldDB" id="A0A7G8PXZ3"/>
<dbReference type="KEGG" id="alti:ALE3EI_2682"/>